<dbReference type="Gene3D" id="3.40.190.10">
    <property type="entry name" value="Periplasmic binding protein-like II"/>
    <property type="match status" value="2"/>
</dbReference>
<dbReference type="PROSITE" id="PS50931">
    <property type="entry name" value="HTH_LYSR"/>
    <property type="match status" value="1"/>
</dbReference>
<dbReference type="Pfam" id="PF00126">
    <property type="entry name" value="HTH_1"/>
    <property type="match status" value="1"/>
</dbReference>
<dbReference type="SUPFAM" id="SSF46785">
    <property type="entry name" value="Winged helix' DNA-binding domain"/>
    <property type="match status" value="1"/>
</dbReference>
<dbReference type="InterPro" id="IPR005119">
    <property type="entry name" value="LysR_subst-bd"/>
</dbReference>
<dbReference type="InterPro" id="IPR037423">
    <property type="entry name" value="CysB_PBP2"/>
</dbReference>
<evidence type="ECO:0000256" key="2">
    <source>
        <dbReference type="ARBA" id="ARBA00023015"/>
    </source>
</evidence>
<organism evidence="6 7">
    <name type="scientific">Usitatibacter rugosus</name>
    <dbReference type="NCBI Taxonomy" id="2732067"/>
    <lineage>
        <taxon>Bacteria</taxon>
        <taxon>Pseudomonadati</taxon>
        <taxon>Pseudomonadota</taxon>
        <taxon>Betaproteobacteria</taxon>
        <taxon>Nitrosomonadales</taxon>
        <taxon>Usitatibacteraceae</taxon>
        <taxon>Usitatibacter</taxon>
    </lineage>
</organism>
<dbReference type="Gene3D" id="1.10.10.10">
    <property type="entry name" value="Winged helix-like DNA-binding domain superfamily/Winged helix DNA-binding domain"/>
    <property type="match status" value="1"/>
</dbReference>
<keyword evidence="2" id="KW-0805">Transcription regulation</keyword>
<dbReference type="GO" id="GO:0019344">
    <property type="term" value="P:cysteine biosynthetic process"/>
    <property type="evidence" value="ECO:0007669"/>
    <property type="project" value="TreeGrafter"/>
</dbReference>
<keyword evidence="3" id="KW-0238">DNA-binding</keyword>
<evidence type="ECO:0000313" key="6">
    <source>
        <dbReference type="EMBL" id="QJR11613.1"/>
    </source>
</evidence>
<proteinExistence type="inferred from homology"/>
<dbReference type="InterPro" id="IPR036388">
    <property type="entry name" value="WH-like_DNA-bd_sf"/>
</dbReference>
<dbReference type="InterPro" id="IPR036390">
    <property type="entry name" value="WH_DNA-bd_sf"/>
</dbReference>
<evidence type="ECO:0000256" key="1">
    <source>
        <dbReference type="ARBA" id="ARBA00009437"/>
    </source>
</evidence>
<dbReference type="GO" id="GO:0000976">
    <property type="term" value="F:transcription cis-regulatory region binding"/>
    <property type="evidence" value="ECO:0007669"/>
    <property type="project" value="TreeGrafter"/>
</dbReference>
<dbReference type="RefSeq" id="WP_171093096.1">
    <property type="nucleotide sequence ID" value="NZ_CP053069.1"/>
</dbReference>
<feature type="domain" description="HTH lysR-type" evidence="5">
    <location>
        <begin position="1"/>
        <end position="59"/>
    </location>
</feature>
<name>A0A6M4GYX5_9PROT</name>
<dbReference type="NCBIfam" id="NF009327">
    <property type="entry name" value="PRK12684.1"/>
    <property type="match status" value="1"/>
</dbReference>
<dbReference type="Pfam" id="PF03466">
    <property type="entry name" value="LysR_substrate"/>
    <property type="match status" value="1"/>
</dbReference>
<comment type="similarity">
    <text evidence="1">Belongs to the LysR transcriptional regulatory family.</text>
</comment>
<evidence type="ECO:0000256" key="3">
    <source>
        <dbReference type="ARBA" id="ARBA00023125"/>
    </source>
</evidence>
<keyword evidence="4" id="KW-0804">Transcription</keyword>
<protein>
    <submittedName>
        <fullName evidence="6">HTH-type transcriptional regulator CysB</fullName>
    </submittedName>
</protein>
<dbReference type="Proteomes" id="UP000501534">
    <property type="component" value="Chromosome"/>
</dbReference>
<accession>A0A6M4GYX5</accession>
<gene>
    <name evidence="6" type="primary">cysB</name>
    <name evidence="6" type="ORF">DSM104443_02692</name>
</gene>
<reference evidence="6 7" key="1">
    <citation type="submission" date="2020-04" db="EMBL/GenBank/DDBJ databases">
        <title>Usitatibacter rugosus gen. nov., sp. nov. and Usitatibacter palustris sp. nov., novel members of Usitatibacteraceae fam. nov. within the order Nitrosomonadales isolated from soil.</title>
        <authorList>
            <person name="Huber K.J."/>
            <person name="Neumann-Schaal M."/>
            <person name="Geppert A."/>
            <person name="Luckner M."/>
            <person name="Wanner G."/>
            <person name="Overmann J."/>
        </authorList>
    </citation>
    <scope>NUCLEOTIDE SEQUENCE [LARGE SCALE GENOMIC DNA]</scope>
    <source>
        <strain evidence="6 7">0125_3</strain>
    </source>
</reference>
<dbReference type="KEGG" id="uru:DSM104443_02692"/>
<dbReference type="CDD" id="cd08413">
    <property type="entry name" value="PBP2_CysB_like"/>
    <property type="match status" value="1"/>
</dbReference>
<dbReference type="GO" id="GO:0003700">
    <property type="term" value="F:DNA-binding transcription factor activity"/>
    <property type="evidence" value="ECO:0007669"/>
    <property type="project" value="InterPro"/>
</dbReference>
<evidence type="ECO:0000259" key="5">
    <source>
        <dbReference type="PROSITE" id="PS50931"/>
    </source>
</evidence>
<sequence length="313" mass="34723">MNLQQFRYVSEVARRGLNISEAAAALHTSQPGVSRQLRELERELGSEIFVRQGKRLTAVTDAGREIVAGIDRILAEIGNLKSVGQEYADSAKGSLAVAVTHTQARYALPPVVTEFKKHFPHVRLKLLQGNPHQLARHVLDGDADFAIATEALMEYPQLITLPAYQWHHCVVVPASHPLAKMKRITLEAIAEHPIVTYDPTFAGRTAIDRVFLARGLTPDIVLTALDSDVIKSYVTLGLGVGIISEKAFRPGKDEGLVALDAAHLFPTQTTRIAFKRGAYLRGYMVEFLRLFAPRFRIEDLKQLEAAPRESFEI</sequence>
<dbReference type="InterPro" id="IPR000847">
    <property type="entry name" value="LysR_HTH_N"/>
</dbReference>
<keyword evidence="7" id="KW-1185">Reference proteome</keyword>
<evidence type="ECO:0000313" key="7">
    <source>
        <dbReference type="Proteomes" id="UP000501534"/>
    </source>
</evidence>
<dbReference type="EMBL" id="CP053069">
    <property type="protein sequence ID" value="QJR11613.1"/>
    <property type="molecule type" value="Genomic_DNA"/>
</dbReference>
<evidence type="ECO:0000256" key="4">
    <source>
        <dbReference type="ARBA" id="ARBA00023163"/>
    </source>
</evidence>
<dbReference type="PANTHER" id="PTHR30126:SF6">
    <property type="entry name" value="HTH-TYPE TRANSCRIPTIONAL REGULATOR CYSB-RELATED"/>
    <property type="match status" value="1"/>
</dbReference>
<dbReference type="PANTHER" id="PTHR30126">
    <property type="entry name" value="HTH-TYPE TRANSCRIPTIONAL REGULATOR"/>
    <property type="match status" value="1"/>
</dbReference>
<dbReference type="PRINTS" id="PR00039">
    <property type="entry name" value="HTHLYSR"/>
</dbReference>
<dbReference type="AlphaFoldDB" id="A0A6M4GYX5"/>
<dbReference type="SUPFAM" id="SSF53850">
    <property type="entry name" value="Periplasmic binding protein-like II"/>
    <property type="match status" value="1"/>
</dbReference>